<sequence length="98" mass="11314">MDENFYQGLLDEGIALQQILRDFNPNLGPALPLLIRAADYIDVLERQLTFHMPVHKRRFQIIGAALDDAHRLCEHVTELSELCTRLQDKLHSLDPPIR</sequence>
<dbReference type="AlphaFoldDB" id="A0A850R6G4"/>
<proteinExistence type="predicted"/>
<comment type="caution">
    <text evidence="1">The sequence shown here is derived from an EMBL/GenBank/DDBJ whole genome shotgun (WGS) entry which is preliminary data.</text>
</comment>
<dbReference type="EMBL" id="JABZEO010000001">
    <property type="protein sequence ID" value="NVZ07976.1"/>
    <property type="molecule type" value="Genomic_DNA"/>
</dbReference>
<evidence type="ECO:0000313" key="1">
    <source>
        <dbReference type="EMBL" id="NVZ07976.1"/>
    </source>
</evidence>
<name>A0A850R6G4_9GAMM</name>
<gene>
    <name evidence="1" type="ORF">HW932_01715</name>
</gene>
<accession>A0A850R6G4</accession>
<evidence type="ECO:0000313" key="2">
    <source>
        <dbReference type="Proteomes" id="UP000592294"/>
    </source>
</evidence>
<reference evidence="1 2" key="1">
    <citation type="submission" date="2020-06" db="EMBL/GenBank/DDBJ databases">
        <title>Whole-genome sequence of Allochromatium humboldtianum DSM 21881, type strain.</title>
        <authorList>
            <person name="Kyndt J.A."/>
            <person name="Meyer T.E."/>
        </authorList>
    </citation>
    <scope>NUCLEOTIDE SEQUENCE [LARGE SCALE GENOMIC DNA]</scope>
    <source>
        <strain evidence="1 2">DSM 21881</strain>
    </source>
</reference>
<protein>
    <submittedName>
        <fullName evidence="1">Uncharacterized protein</fullName>
    </submittedName>
</protein>
<keyword evidence="2" id="KW-1185">Reference proteome</keyword>
<dbReference type="RefSeq" id="WP_176974770.1">
    <property type="nucleotide sequence ID" value="NZ_JABZEO010000001.1"/>
</dbReference>
<organism evidence="1 2">
    <name type="scientific">Allochromatium humboldtianum</name>
    <dbReference type="NCBI Taxonomy" id="504901"/>
    <lineage>
        <taxon>Bacteria</taxon>
        <taxon>Pseudomonadati</taxon>
        <taxon>Pseudomonadota</taxon>
        <taxon>Gammaproteobacteria</taxon>
        <taxon>Chromatiales</taxon>
        <taxon>Chromatiaceae</taxon>
        <taxon>Allochromatium</taxon>
    </lineage>
</organism>
<dbReference type="Proteomes" id="UP000592294">
    <property type="component" value="Unassembled WGS sequence"/>
</dbReference>